<feature type="compositionally biased region" description="Polar residues" evidence="1">
    <location>
        <begin position="58"/>
        <end position="67"/>
    </location>
</feature>
<gene>
    <name evidence="2" type="ORF">EZS28_005988</name>
</gene>
<feature type="compositionally biased region" description="Low complexity" evidence="1">
    <location>
        <begin position="299"/>
        <end position="309"/>
    </location>
</feature>
<evidence type="ECO:0000256" key="1">
    <source>
        <dbReference type="SAM" id="MobiDB-lite"/>
    </source>
</evidence>
<organism evidence="2 3">
    <name type="scientific">Streblomastix strix</name>
    <dbReference type="NCBI Taxonomy" id="222440"/>
    <lineage>
        <taxon>Eukaryota</taxon>
        <taxon>Metamonada</taxon>
        <taxon>Preaxostyla</taxon>
        <taxon>Oxymonadida</taxon>
        <taxon>Streblomastigidae</taxon>
        <taxon>Streblomastix</taxon>
    </lineage>
</organism>
<feature type="region of interest" description="Disordered" evidence="1">
    <location>
        <begin position="157"/>
        <end position="187"/>
    </location>
</feature>
<sequence length="517" mass="60383">QPQIEIKSQQTKFDLIPATNSLLDAQQQQSSSNYARPEIILPVQHSLSIHPHNPQVDIHNNNKNGRASPTNSVDSESSSSTSTLTPTLDWQIPAEQMIAADRNVDRQMMIEIVNIQNEIQEREKKKDDQYMDVETLVTYLTMPLPITIAKNDKIKRDTDTVSEGNKKDLEEERKKEEEERKEIEKEKEQERLKYLEEQRMRMLEIQRMKQLRKNRAEMQVGGIDLSYVDIGVKKTRRKKRREEKVIRENEDQQMQIKDTHAYWENLDDSSNEGTLHRHRHHHHRAHHKDKVDSQKQEEQQNQSDQINQKTNKRKHRYRDIPPIKAQSVYKFVVRENKDPKIKVNSTSNQQVNKNINSLNTKDVGYLIPHIDNQSDLGRSQKQERKGIILSMQVMDDVQHEMKKAASDLFDDIAEPETWSDYDRFDLESSDSKEKDPNKVIDNRETMSEGDCESEKERMNELGFGFNNAWKPAVSDPRKVPFVPSSSKVAFEIRRNEVSKSENGNKSNFKICGQTDDC</sequence>
<feature type="non-terminal residue" evidence="2">
    <location>
        <position position="1"/>
    </location>
</feature>
<evidence type="ECO:0000313" key="3">
    <source>
        <dbReference type="Proteomes" id="UP000324800"/>
    </source>
</evidence>
<reference evidence="2 3" key="1">
    <citation type="submission" date="2019-03" db="EMBL/GenBank/DDBJ databases">
        <title>Single cell metagenomics reveals metabolic interactions within the superorganism composed of flagellate Streblomastix strix and complex community of Bacteroidetes bacteria on its surface.</title>
        <authorList>
            <person name="Treitli S.C."/>
            <person name="Kolisko M."/>
            <person name="Husnik F."/>
            <person name="Keeling P."/>
            <person name="Hampl V."/>
        </authorList>
    </citation>
    <scope>NUCLEOTIDE SEQUENCE [LARGE SCALE GENOMIC DNA]</scope>
    <source>
        <strain evidence="2">ST1C</strain>
    </source>
</reference>
<comment type="caution">
    <text evidence="2">The sequence shown here is derived from an EMBL/GenBank/DDBJ whole genome shotgun (WGS) entry which is preliminary data.</text>
</comment>
<feature type="region of interest" description="Disordered" evidence="1">
    <location>
        <begin position="50"/>
        <end position="86"/>
    </location>
</feature>
<name>A0A5J4WTV7_9EUKA</name>
<dbReference type="AlphaFoldDB" id="A0A5J4WTV7"/>
<protein>
    <submittedName>
        <fullName evidence="2">Uncharacterized protein</fullName>
    </submittedName>
</protein>
<dbReference type="EMBL" id="SNRW01000945">
    <property type="protein sequence ID" value="KAA6398487.1"/>
    <property type="molecule type" value="Genomic_DNA"/>
</dbReference>
<dbReference type="Proteomes" id="UP000324800">
    <property type="component" value="Unassembled WGS sequence"/>
</dbReference>
<proteinExistence type="predicted"/>
<feature type="compositionally biased region" description="Basic residues" evidence="1">
    <location>
        <begin position="276"/>
        <end position="288"/>
    </location>
</feature>
<evidence type="ECO:0000313" key="2">
    <source>
        <dbReference type="EMBL" id="KAA6398487.1"/>
    </source>
</evidence>
<feature type="region of interest" description="Disordered" evidence="1">
    <location>
        <begin position="267"/>
        <end position="319"/>
    </location>
</feature>
<accession>A0A5J4WTV7</accession>
<feature type="compositionally biased region" description="Basic and acidic residues" evidence="1">
    <location>
        <begin position="289"/>
        <end position="298"/>
    </location>
</feature>
<feature type="compositionally biased region" description="Low complexity" evidence="1">
    <location>
        <begin position="68"/>
        <end position="86"/>
    </location>
</feature>